<gene>
    <name evidence="1" type="ORF">Patl1_27218</name>
</gene>
<keyword evidence="2" id="KW-1185">Reference proteome</keyword>
<dbReference type="EMBL" id="CM047901">
    <property type="protein sequence ID" value="KAJ0097254.1"/>
    <property type="molecule type" value="Genomic_DNA"/>
</dbReference>
<sequence length="75" mass="7863">MAVAALGQLNVEEPPPAWGSRSVDCFERLEQIGEGTYGYSFYGKGFVKRVVEYGDGSGGTRPTLRGGATAGVGFS</sequence>
<protein>
    <submittedName>
        <fullName evidence="1">Uncharacterized protein</fullName>
    </submittedName>
</protein>
<dbReference type="Proteomes" id="UP001164250">
    <property type="component" value="Chromosome 5"/>
</dbReference>
<organism evidence="1 2">
    <name type="scientific">Pistacia atlantica</name>
    <dbReference type="NCBI Taxonomy" id="434234"/>
    <lineage>
        <taxon>Eukaryota</taxon>
        <taxon>Viridiplantae</taxon>
        <taxon>Streptophyta</taxon>
        <taxon>Embryophyta</taxon>
        <taxon>Tracheophyta</taxon>
        <taxon>Spermatophyta</taxon>
        <taxon>Magnoliopsida</taxon>
        <taxon>eudicotyledons</taxon>
        <taxon>Gunneridae</taxon>
        <taxon>Pentapetalae</taxon>
        <taxon>rosids</taxon>
        <taxon>malvids</taxon>
        <taxon>Sapindales</taxon>
        <taxon>Anacardiaceae</taxon>
        <taxon>Pistacia</taxon>
    </lineage>
</organism>
<evidence type="ECO:0000313" key="2">
    <source>
        <dbReference type="Proteomes" id="UP001164250"/>
    </source>
</evidence>
<name>A0ACC1BE86_9ROSI</name>
<proteinExistence type="predicted"/>
<accession>A0ACC1BE86</accession>
<comment type="caution">
    <text evidence="1">The sequence shown here is derived from an EMBL/GenBank/DDBJ whole genome shotgun (WGS) entry which is preliminary data.</text>
</comment>
<reference evidence="2" key="1">
    <citation type="journal article" date="2023" name="G3 (Bethesda)">
        <title>Genome assembly and association tests identify interacting loci associated with vigor, precocity, and sex in interspecific pistachio rootstocks.</title>
        <authorList>
            <person name="Palmer W."/>
            <person name="Jacygrad E."/>
            <person name="Sagayaradj S."/>
            <person name="Cavanaugh K."/>
            <person name="Han R."/>
            <person name="Bertier L."/>
            <person name="Beede B."/>
            <person name="Kafkas S."/>
            <person name="Golino D."/>
            <person name="Preece J."/>
            <person name="Michelmore R."/>
        </authorList>
    </citation>
    <scope>NUCLEOTIDE SEQUENCE [LARGE SCALE GENOMIC DNA]</scope>
</reference>
<evidence type="ECO:0000313" key="1">
    <source>
        <dbReference type="EMBL" id="KAJ0097254.1"/>
    </source>
</evidence>